<organism evidence="1 2">
    <name type="scientific">Jiangella aurantiaca</name>
    <dbReference type="NCBI Taxonomy" id="2530373"/>
    <lineage>
        <taxon>Bacteria</taxon>
        <taxon>Bacillati</taxon>
        <taxon>Actinomycetota</taxon>
        <taxon>Actinomycetes</taxon>
        <taxon>Jiangellales</taxon>
        <taxon>Jiangellaceae</taxon>
        <taxon>Jiangella</taxon>
    </lineage>
</organism>
<dbReference type="AlphaFoldDB" id="A0A4R5A0Y2"/>
<evidence type="ECO:0008006" key="3">
    <source>
        <dbReference type="Google" id="ProtNLM"/>
    </source>
</evidence>
<dbReference type="Proteomes" id="UP000295217">
    <property type="component" value="Unassembled WGS sequence"/>
</dbReference>
<gene>
    <name evidence="1" type="ORF">E1262_27865</name>
</gene>
<reference evidence="1 2" key="1">
    <citation type="submission" date="2019-02" db="EMBL/GenBank/DDBJ databases">
        <title>Draft genome sequences of novel Actinobacteria.</title>
        <authorList>
            <person name="Sahin N."/>
            <person name="Ay H."/>
            <person name="Saygin H."/>
        </authorList>
    </citation>
    <scope>NUCLEOTIDE SEQUENCE [LARGE SCALE GENOMIC DNA]</scope>
    <source>
        <strain evidence="1 2">8K307</strain>
    </source>
</reference>
<protein>
    <recommendedName>
        <fullName evidence="3">Tetratricopeptide repeat protein</fullName>
    </recommendedName>
</protein>
<accession>A0A4R5A0Y2</accession>
<proteinExistence type="predicted"/>
<evidence type="ECO:0000313" key="2">
    <source>
        <dbReference type="Proteomes" id="UP000295217"/>
    </source>
</evidence>
<name>A0A4R5A0Y2_9ACTN</name>
<keyword evidence="2" id="KW-1185">Reference proteome</keyword>
<sequence>MTPRTARHVGILVEIAQRHLEQGRIPQARDQLQRAAREVAADVDDPVARDLLVRDLEQVIESLG</sequence>
<dbReference type="RefSeq" id="WP_132107613.1">
    <property type="nucleotide sequence ID" value="NZ_SMLB01000066.1"/>
</dbReference>
<comment type="caution">
    <text evidence="1">The sequence shown here is derived from an EMBL/GenBank/DDBJ whole genome shotgun (WGS) entry which is preliminary data.</text>
</comment>
<evidence type="ECO:0000313" key="1">
    <source>
        <dbReference type="EMBL" id="TDD64550.1"/>
    </source>
</evidence>
<dbReference type="EMBL" id="SMLB01000066">
    <property type="protein sequence ID" value="TDD64550.1"/>
    <property type="molecule type" value="Genomic_DNA"/>
</dbReference>